<dbReference type="EMBL" id="WIXJ01000002">
    <property type="protein sequence ID" value="MQY51263.1"/>
    <property type="molecule type" value="Genomic_DNA"/>
</dbReference>
<dbReference type="Pfam" id="PF08668">
    <property type="entry name" value="HDOD"/>
    <property type="match status" value="1"/>
</dbReference>
<dbReference type="PANTHER" id="PTHR33525">
    <property type="match status" value="1"/>
</dbReference>
<protein>
    <submittedName>
        <fullName evidence="2">HDOD domain-containing protein</fullName>
    </submittedName>
</protein>
<comment type="caution">
    <text evidence="2">The sequence shown here is derived from an EMBL/GenBank/DDBJ whole genome shotgun (WGS) entry which is preliminary data.</text>
</comment>
<name>A0A6L5JV58_RHOTE</name>
<dbReference type="AlphaFoldDB" id="A0A6L5JV58"/>
<dbReference type="OrthoDB" id="9804751at2"/>
<dbReference type="Proteomes" id="UP000480275">
    <property type="component" value="Unassembled WGS sequence"/>
</dbReference>
<reference evidence="2 3" key="1">
    <citation type="submission" date="2019-10" db="EMBL/GenBank/DDBJ databases">
        <title>Whole-genome sequence of the purple nonsulfur photosynthetic bacterium Rhodocyclus tenuis.</title>
        <authorList>
            <person name="Kyndt J.A."/>
            <person name="Meyer T.E."/>
        </authorList>
    </citation>
    <scope>NUCLEOTIDE SEQUENCE [LARGE SCALE GENOMIC DNA]</scope>
    <source>
        <strain evidence="2 3">DSM 110</strain>
    </source>
</reference>
<sequence length="420" mass="45538">MPINKCLSTQRHFLRPLLAPDQSWAGVSCTYWPAQPPAVSESKATHLHVGGSPLVRLADSAGIAALAKKLPMVLPVSTDDLGVRDLARSLPTNTPIFALPAATELTAETIAACSALRQRGYQCARDIAQAGQIGATPDTAFNWLQIDAATARNELPLLELVRAHEAGFNLMASQVTTPQQFDWLVSRHFALLDARFIGQPDRRQQTPDTARLKLVRLLSLVIEDADTREIEEIFREDARLSYGLLRLVNSVAVGARVRIVSFRHAIDVLGRRQLKRWLQLLIYANAESRANEPNPLLTLAAYRGRMMEAICEHLSAPADLDDFIDAAFTVGIFSLLDVLLKQPMAEIVSTLPLHSAIEGALDAHEGVLGTLLHAVRASDANDLGCASDKLDALGVAPGVHLDAQAAALRWASGIGHTQPL</sequence>
<dbReference type="InterPro" id="IPR013976">
    <property type="entry name" value="HDOD"/>
</dbReference>
<organism evidence="2 3">
    <name type="scientific">Rhodocyclus tenuis</name>
    <name type="common">Rhodospirillum tenue</name>
    <dbReference type="NCBI Taxonomy" id="1066"/>
    <lineage>
        <taxon>Bacteria</taxon>
        <taxon>Pseudomonadati</taxon>
        <taxon>Pseudomonadota</taxon>
        <taxon>Betaproteobacteria</taxon>
        <taxon>Rhodocyclales</taxon>
        <taxon>Rhodocyclaceae</taxon>
        <taxon>Rhodocyclus</taxon>
    </lineage>
</organism>
<feature type="domain" description="HDOD" evidence="1">
    <location>
        <begin position="204"/>
        <end position="399"/>
    </location>
</feature>
<evidence type="ECO:0000313" key="2">
    <source>
        <dbReference type="EMBL" id="MQY51263.1"/>
    </source>
</evidence>
<accession>A0A6L5JV58</accession>
<dbReference type="Gene3D" id="1.10.3210.10">
    <property type="entry name" value="Hypothetical protein af1432"/>
    <property type="match status" value="1"/>
</dbReference>
<dbReference type="InterPro" id="IPR052340">
    <property type="entry name" value="RNase_Y/CdgJ"/>
</dbReference>
<evidence type="ECO:0000313" key="3">
    <source>
        <dbReference type="Proteomes" id="UP000480275"/>
    </source>
</evidence>
<dbReference type="PROSITE" id="PS51833">
    <property type="entry name" value="HDOD"/>
    <property type="match status" value="1"/>
</dbReference>
<gene>
    <name evidence="2" type="ORF">GHK24_05675</name>
</gene>
<dbReference type="SUPFAM" id="SSF109604">
    <property type="entry name" value="HD-domain/PDEase-like"/>
    <property type="match status" value="1"/>
</dbReference>
<dbReference type="PANTHER" id="PTHR33525:SF4">
    <property type="entry name" value="CYCLIC DI-GMP PHOSPHODIESTERASE CDGJ"/>
    <property type="match status" value="1"/>
</dbReference>
<proteinExistence type="predicted"/>
<evidence type="ECO:0000259" key="1">
    <source>
        <dbReference type="PROSITE" id="PS51833"/>
    </source>
</evidence>